<dbReference type="EMBL" id="DF968228">
    <property type="protein sequence ID" value="GAP47139.1"/>
    <property type="molecule type" value="Genomic_DNA"/>
</dbReference>
<reference evidence="2" key="1">
    <citation type="journal article" date="2015" name="Genome Announc.">
        <title>Draft Genome Sequence of Thiostrepton-Producing Streptomyces azureus ATCC 14921.</title>
        <authorList>
            <person name="Sakihara K."/>
            <person name="Maeda J."/>
            <person name="Tashiro K."/>
            <person name="Fujino Y."/>
            <person name="Kuhara S."/>
            <person name="Ohshima T."/>
            <person name="Ogata S."/>
            <person name="Doi K."/>
        </authorList>
    </citation>
    <scope>NUCLEOTIDE SEQUENCE [LARGE SCALE GENOMIC DNA]</scope>
    <source>
        <strain evidence="2">ATCC14921</strain>
    </source>
</reference>
<name>A0A0K8PIB4_STRAJ</name>
<proteinExistence type="predicted"/>
<evidence type="ECO:0000256" key="1">
    <source>
        <dbReference type="SAM" id="MobiDB-lite"/>
    </source>
</evidence>
<dbReference type="AlphaFoldDB" id="A0A0K8PIB4"/>
<protein>
    <submittedName>
        <fullName evidence="2">Putative integral membrane protein</fullName>
    </submittedName>
</protein>
<evidence type="ECO:0000313" key="2">
    <source>
        <dbReference type="EMBL" id="GAP47139.1"/>
    </source>
</evidence>
<keyword evidence="3" id="KW-1185">Reference proteome</keyword>
<accession>A0A0K8PIB4</accession>
<dbReference type="Proteomes" id="UP000053859">
    <property type="component" value="Unassembled WGS sequence"/>
</dbReference>
<evidence type="ECO:0000313" key="3">
    <source>
        <dbReference type="Proteomes" id="UP000053859"/>
    </source>
</evidence>
<dbReference type="PATRIC" id="fig|146537.3.peg.1982"/>
<organism evidence="2 3">
    <name type="scientific">Streptomyces azureus</name>
    <dbReference type="NCBI Taxonomy" id="146537"/>
    <lineage>
        <taxon>Bacteria</taxon>
        <taxon>Bacillati</taxon>
        <taxon>Actinomycetota</taxon>
        <taxon>Actinomycetes</taxon>
        <taxon>Kitasatosporales</taxon>
        <taxon>Streptomycetaceae</taxon>
        <taxon>Streptomyces</taxon>
    </lineage>
</organism>
<gene>
    <name evidence="2" type="ORF">SAZU_1876</name>
</gene>
<feature type="region of interest" description="Disordered" evidence="1">
    <location>
        <begin position="1"/>
        <end position="43"/>
    </location>
</feature>
<sequence length="132" mass="14104">MGVTRHRGPARPPPRADASAAGRGLRRRAAAGGTAQRSGRHGPAFARPGLPSLLAALLGLCARFTAAPGTAVPCWLFLNGFAVPPAGILTWAGHRGKSRYMATWLFSMRPAVPVYWRWTPTVARSEGEPEQH</sequence>